<dbReference type="GO" id="GO:0016477">
    <property type="term" value="P:cell migration"/>
    <property type="evidence" value="ECO:0007669"/>
    <property type="project" value="TreeGrafter"/>
</dbReference>
<organism evidence="2 3">
    <name type="scientific">Popillia japonica</name>
    <name type="common">Japanese beetle</name>
    <dbReference type="NCBI Taxonomy" id="7064"/>
    <lineage>
        <taxon>Eukaryota</taxon>
        <taxon>Metazoa</taxon>
        <taxon>Ecdysozoa</taxon>
        <taxon>Arthropoda</taxon>
        <taxon>Hexapoda</taxon>
        <taxon>Insecta</taxon>
        <taxon>Pterygota</taxon>
        <taxon>Neoptera</taxon>
        <taxon>Endopterygota</taxon>
        <taxon>Coleoptera</taxon>
        <taxon>Polyphaga</taxon>
        <taxon>Scarabaeiformia</taxon>
        <taxon>Scarabaeidae</taxon>
        <taxon>Rutelinae</taxon>
        <taxon>Popillia</taxon>
    </lineage>
</organism>
<dbReference type="Proteomes" id="UP001458880">
    <property type="component" value="Unassembled WGS sequence"/>
</dbReference>
<feature type="compositionally biased region" description="Low complexity" evidence="1">
    <location>
        <begin position="113"/>
        <end position="128"/>
    </location>
</feature>
<dbReference type="GO" id="GO:0097060">
    <property type="term" value="C:synaptic membrane"/>
    <property type="evidence" value="ECO:0007669"/>
    <property type="project" value="TreeGrafter"/>
</dbReference>
<dbReference type="PANTHER" id="PTHR46150">
    <property type="entry name" value="RHO GTPASE-ACTIVATING PROTEIN 100F"/>
    <property type="match status" value="1"/>
</dbReference>
<dbReference type="InterPro" id="IPR036034">
    <property type="entry name" value="PDZ_sf"/>
</dbReference>
<feature type="compositionally biased region" description="Basic and acidic residues" evidence="1">
    <location>
        <begin position="94"/>
        <end position="112"/>
    </location>
</feature>
<dbReference type="AlphaFoldDB" id="A0AAW1KPQ4"/>
<keyword evidence="3" id="KW-1185">Reference proteome</keyword>
<reference evidence="2 3" key="1">
    <citation type="journal article" date="2024" name="BMC Genomics">
        <title>De novo assembly and annotation of Popillia japonica's genome with initial clues to its potential as an invasive pest.</title>
        <authorList>
            <person name="Cucini C."/>
            <person name="Boschi S."/>
            <person name="Funari R."/>
            <person name="Cardaioli E."/>
            <person name="Iannotti N."/>
            <person name="Marturano G."/>
            <person name="Paoli F."/>
            <person name="Bruttini M."/>
            <person name="Carapelli A."/>
            <person name="Frati F."/>
            <person name="Nardi F."/>
        </authorList>
    </citation>
    <scope>NUCLEOTIDE SEQUENCE [LARGE SCALE GENOMIC DNA]</scope>
    <source>
        <strain evidence="2">DMR45628</strain>
    </source>
</reference>
<sequence length="252" mass="27725">MSKYSKGTIYVGDEILAVNLVDVTRMSLDDVVIIMSIPRRLVLATRQRKGSKGGQGSPSVQPRAEHKPPPVVVIKRELREDETDEGELGQSSKDSMRQRHTGDGREMSESRSRLGLGLSGMDSRGSSGQDSNGLDLYYNSRPPDSGSTWGYQPPPPVITEQPKSSMQHFTPYERSYPNTLESLAEKVHSFGLPSRRMSAGGQPLPNRLSSQQSPSSHYYVQHSGTGSRRIMPRPAPAPTSIFHIPNTPITRA</sequence>
<dbReference type="PANTHER" id="PTHR46150:SF3">
    <property type="entry name" value="RHO GTPASE-ACTIVATING PROTEIN 100F"/>
    <property type="match status" value="1"/>
</dbReference>
<dbReference type="Gene3D" id="2.30.42.10">
    <property type="match status" value="1"/>
</dbReference>
<feature type="region of interest" description="Disordered" evidence="1">
    <location>
        <begin position="45"/>
        <end position="153"/>
    </location>
</feature>
<evidence type="ECO:0000256" key="1">
    <source>
        <dbReference type="SAM" id="MobiDB-lite"/>
    </source>
</evidence>
<feature type="region of interest" description="Disordered" evidence="1">
    <location>
        <begin position="196"/>
        <end position="252"/>
    </location>
</feature>
<dbReference type="GO" id="GO:0005096">
    <property type="term" value="F:GTPase activator activity"/>
    <property type="evidence" value="ECO:0007669"/>
    <property type="project" value="TreeGrafter"/>
</dbReference>
<dbReference type="GO" id="GO:0046578">
    <property type="term" value="P:regulation of Ras protein signal transduction"/>
    <property type="evidence" value="ECO:0007669"/>
    <property type="project" value="TreeGrafter"/>
</dbReference>
<dbReference type="GO" id="GO:0030030">
    <property type="term" value="P:cell projection organization"/>
    <property type="evidence" value="ECO:0007669"/>
    <property type="project" value="TreeGrafter"/>
</dbReference>
<comment type="caution">
    <text evidence="2">The sequence shown here is derived from an EMBL/GenBank/DDBJ whole genome shotgun (WGS) entry which is preliminary data.</text>
</comment>
<dbReference type="InterPro" id="IPR052118">
    <property type="entry name" value="Rho-GAP_regulator"/>
</dbReference>
<evidence type="ECO:0000313" key="2">
    <source>
        <dbReference type="EMBL" id="KAK9722431.1"/>
    </source>
</evidence>
<proteinExistence type="predicted"/>
<feature type="compositionally biased region" description="Basic and acidic residues" evidence="1">
    <location>
        <begin position="63"/>
        <end position="79"/>
    </location>
</feature>
<protein>
    <submittedName>
        <fullName evidence="2">PDZ domain</fullName>
    </submittedName>
</protein>
<gene>
    <name evidence="2" type="ORF">QE152_g19670</name>
</gene>
<dbReference type="EMBL" id="JASPKY010000188">
    <property type="protein sequence ID" value="KAK9722431.1"/>
    <property type="molecule type" value="Genomic_DNA"/>
</dbReference>
<feature type="compositionally biased region" description="Polar residues" evidence="1">
    <location>
        <begin position="207"/>
        <end position="226"/>
    </location>
</feature>
<dbReference type="SUPFAM" id="SSF50156">
    <property type="entry name" value="PDZ domain-like"/>
    <property type="match status" value="1"/>
</dbReference>
<name>A0AAW1KPQ4_POPJA</name>
<evidence type="ECO:0000313" key="3">
    <source>
        <dbReference type="Proteomes" id="UP001458880"/>
    </source>
</evidence>
<accession>A0AAW1KPQ4</accession>